<evidence type="ECO:0000256" key="1">
    <source>
        <dbReference type="SAM" id="MobiDB-lite"/>
    </source>
</evidence>
<reference evidence="2" key="1">
    <citation type="journal article" date="2018" name="Genome Biol. Evol.">
        <title>Genomics and development of Lentinus tigrinus, a white-rot wood-decaying mushroom with dimorphic fruiting bodies.</title>
        <authorList>
            <person name="Wu B."/>
            <person name="Xu Z."/>
            <person name="Knudson A."/>
            <person name="Carlson A."/>
            <person name="Chen N."/>
            <person name="Kovaka S."/>
            <person name="LaButti K."/>
            <person name="Lipzen A."/>
            <person name="Pennachio C."/>
            <person name="Riley R."/>
            <person name="Schakwitz W."/>
            <person name="Umezawa K."/>
            <person name="Ohm R.A."/>
            <person name="Grigoriev I.V."/>
            <person name="Nagy L.G."/>
            <person name="Gibbons J."/>
            <person name="Hibbett D."/>
        </authorList>
    </citation>
    <scope>NUCLEOTIDE SEQUENCE [LARGE SCALE GENOMIC DNA]</scope>
    <source>
        <strain evidence="2">ALCF2SS1-6</strain>
    </source>
</reference>
<protein>
    <submittedName>
        <fullName evidence="2">Uncharacterized protein</fullName>
    </submittedName>
</protein>
<gene>
    <name evidence="2" type="ORF">L227DRAFT_395136</name>
</gene>
<dbReference type="Proteomes" id="UP000313359">
    <property type="component" value="Unassembled WGS sequence"/>
</dbReference>
<name>A0A5C2SKD8_9APHY</name>
<keyword evidence="3" id="KW-1185">Reference proteome</keyword>
<feature type="region of interest" description="Disordered" evidence="1">
    <location>
        <begin position="65"/>
        <end position="84"/>
    </location>
</feature>
<dbReference type="EMBL" id="ML122256">
    <property type="protein sequence ID" value="RPD63597.1"/>
    <property type="molecule type" value="Genomic_DNA"/>
</dbReference>
<evidence type="ECO:0000313" key="2">
    <source>
        <dbReference type="EMBL" id="RPD63597.1"/>
    </source>
</evidence>
<sequence>MVEIGQRGTYAIRSGAMGGIRVVVVDATWCSWLSDPKSSQTQRVLQRTNCSRHCARHPDIRDGATAAGCPSGRPGLGGSAIRSC</sequence>
<evidence type="ECO:0000313" key="3">
    <source>
        <dbReference type="Proteomes" id="UP000313359"/>
    </source>
</evidence>
<proteinExistence type="predicted"/>
<dbReference type="AlphaFoldDB" id="A0A5C2SKD8"/>
<accession>A0A5C2SKD8</accession>
<organism evidence="2 3">
    <name type="scientific">Lentinus tigrinus ALCF2SS1-6</name>
    <dbReference type="NCBI Taxonomy" id="1328759"/>
    <lineage>
        <taxon>Eukaryota</taxon>
        <taxon>Fungi</taxon>
        <taxon>Dikarya</taxon>
        <taxon>Basidiomycota</taxon>
        <taxon>Agaricomycotina</taxon>
        <taxon>Agaricomycetes</taxon>
        <taxon>Polyporales</taxon>
        <taxon>Polyporaceae</taxon>
        <taxon>Lentinus</taxon>
    </lineage>
</organism>